<protein>
    <submittedName>
        <fullName evidence="7">Membrane spanning protein</fullName>
    </submittedName>
</protein>
<dbReference type="RefSeq" id="WP_072571789.1">
    <property type="nucleotide sequence ID" value="NZ_CP018191.1"/>
</dbReference>
<gene>
    <name evidence="7" type="ORF">GbCGDNIH9_0232</name>
</gene>
<feature type="transmembrane region" description="Helical" evidence="6">
    <location>
        <begin position="272"/>
        <end position="292"/>
    </location>
</feature>
<evidence type="ECO:0000256" key="2">
    <source>
        <dbReference type="ARBA" id="ARBA00022475"/>
    </source>
</evidence>
<keyword evidence="4 6" id="KW-1133">Transmembrane helix</keyword>
<accession>A0AAC9K6D5</accession>
<comment type="subcellular location">
    <subcellularLocation>
        <location evidence="1">Cell membrane</location>
        <topology evidence="1">Multi-pass membrane protein</topology>
    </subcellularLocation>
</comment>
<feature type="transmembrane region" description="Helical" evidence="6">
    <location>
        <begin position="43"/>
        <end position="61"/>
    </location>
</feature>
<reference evidence="8" key="1">
    <citation type="submission" date="2016-11" db="EMBL/GenBank/DDBJ databases">
        <title>Comparative genomic and phenotypic analysis of Granulibacter bethesdensis clinical isolates from patients with chronic granulomatous disease.</title>
        <authorList>
            <person name="Zarember K.A."/>
            <person name="Porcella S.F."/>
            <person name="Chu J."/>
            <person name="Ding L."/>
            <person name="Dahlstrom E."/>
            <person name="Barbian K."/>
            <person name="Martens C."/>
            <person name="Sykora L."/>
            <person name="Kramer S."/>
            <person name="Pettinato A.M."/>
            <person name="Hong H."/>
            <person name="Wald G."/>
            <person name="Berg L.J."/>
            <person name="Rogge L.S."/>
            <person name="Greenberg D.E."/>
            <person name="Falcone E.L."/>
            <person name="Neves J.F."/>
            <person name="Simoes M.J."/>
            <person name="Casal M."/>
            <person name="Rodriguez-Lopez F.C."/>
            <person name="Zelazny A."/>
            <person name="Gallin J.I."/>
            <person name="Holland S.M."/>
        </authorList>
    </citation>
    <scope>NUCLEOTIDE SEQUENCE [LARGE SCALE GENOMIC DNA]</scope>
    <source>
        <strain evidence="8">NIH9.1</strain>
    </source>
</reference>
<feature type="transmembrane region" description="Helical" evidence="6">
    <location>
        <begin position="122"/>
        <end position="139"/>
    </location>
</feature>
<evidence type="ECO:0000256" key="6">
    <source>
        <dbReference type="SAM" id="Phobius"/>
    </source>
</evidence>
<dbReference type="NCBIfam" id="TIGR03476">
    <property type="entry name" value="HpnL"/>
    <property type="match status" value="1"/>
</dbReference>
<dbReference type="Proteomes" id="UP000182373">
    <property type="component" value="Chromosome"/>
</dbReference>
<evidence type="ECO:0000256" key="5">
    <source>
        <dbReference type="ARBA" id="ARBA00023136"/>
    </source>
</evidence>
<dbReference type="Pfam" id="PF03706">
    <property type="entry name" value="LPG_synthase_TM"/>
    <property type="match status" value="1"/>
</dbReference>
<evidence type="ECO:0000256" key="1">
    <source>
        <dbReference type="ARBA" id="ARBA00004651"/>
    </source>
</evidence>
<proteinExistence type="predicted"/>
<dbReference type="InterPro" id="IPR022791">
    <property type="entry name" value="L-PG_synthase/AglD"/>
</dbReference>
<dbReference type="GO" id="GO:0005886">
    <property type="term" value="C:plasma membrane"/>
    <property type="evidence" value="ECO:0007669"/>
    <property type="project" value="UniProtKB-SubCell"/>
</dbReference>
<keyword evidence="3 6" id="KW-0812">Transmembrane</keyword>
<evidence type="ECO:0000313" key="8">
    <source>
        <dbReference type="Proteomes" id="UP000182373"/>
    </source>
</evidence>
<evidence type="ECO:0000313" key="7">
    <source>
        <dbReference type="EMBL" id="APH53455.1"/>
    </source>
</evidence>
<name>A0AAC9K6D5_9PROT</name>
<organism evidence="7 8">
    <name type="scientific">Granulibacter bethesdensis</name>
    <dbReference type="NCBI Taxonomy" id="364410"/>
    <lineage>
        <taxon>Bacteria</taxon>
        <taxon>Pseudomonadati</taxon>
        <taxon>Pseudomonadota</taxon>
        <taxon>Alphaproteobacteria</taxon>
        <taxon>Acetobacterales</taxon>
        <taxon>Acetobacteraceae</taxon>
        <taxon>Granulibacter</taxon>
    </lineage>
</organism>
<dbReference type="EMBL" id="CP018191">
    <property type="protein sequence ID" value="APH53455.1"/>
    <property type="molecule type" value="Genomic_DNA"/>
</dbReference>
<keyword evidence="2" id="KW-1003">Cell membrane</keyword>
<dbReference type="AlphaFoldDB" id="A0AAC9K6D5"/>
<evidence type="ECO:0000256" key="4">
    <source>
        <dbReference type="ARBA" id="ARBA00022989"/>
    </source>
</evidence>
<sequence length="340" mass="36180">MNTPVLLGLLAGLAIVTLLVLEQNAGAVWHSLTAIGWEGFGIIVLYHLILIGLMGLAWCLLGRNKGRPWQFAWGRLIRDSAAETLPLSQLGGYVLGGRAATLAGIPGAFAAASTVVDVTTELVAQLIYTLIGLTLLSWIRPDSGLVTPLLYAVSGMGVLVSLFIILQARGLKGTDRIGASLSRHLLGQALARSAVVQDDIRQIYATPSRLLLAGALHLLCWIISGLETWLTIRLLGIDLPVTSAIAIDSLLYGIRSLAFMIPNAIGVQEGGLIFLGGLFGLGGEAALAVSLIKRGRDLAIGIPALLLWQWAEGRRALLQRRPLPPDQCAPPTIRSVKDLH</sequence>
<evidence type="ECO:0000256" key="3">
    <source>
        <dbReference type="ARBA" id="ARBA00022692"/>
    </source>
</evidence>
<feature type="transmembrane region" description="Helical" evidence="6">
    <location>
        <begin position="145"/>
        <end position="166"/>
    </location>
</feature>
<keyword evidence="5 6" id="KW-0472">Membrane</keyword>
<feature type="transmembrane region" description="Helical" evidence="6">
    <location>
        <begin position="210"/>
        <end position="232"/>
    </location>
</feature>